<sequence length="249" mass="29680">MNDKLRTAELIKELGDKPFASNQLYQFYLEEEPDLKETTFRWRVYHLKKERIIQSLKRGLYTTTRKSDFSPPIDKKMKNLYKKIKVQFPYSEVNMWDTSWLNNYMVHQPITSNIIIEVDKNAVSSVFAFLQESMKNVFVNPDNHEMETYMIPGQRNIIIKNLVVESPVEIREGISIPRIEKIMVDLFVEDQLYVTYQGGELKNIYEAFFETFSINQSKLNRYATKRKVKGRFLKFLKEETNIDQKEIYI</sequence>
<evidence type="ECO:0008006" key="3">
    <source>
        <dbReference type="Google" id="ProtNLM"/>
    </source>
</evidence>
<organism evidence="1 2">
    <name type="scientific">Acetobacterium tundrae</name>
    <dbReference type="NCBI Taxonomy" id="132932"/>
    <lineage>
        <taxon>Bacteria</taxon>
        <taxon>Bacillati</taxon>
        <taxon>Bacillota</taxon>
        <taxon>Clostridia</taxon>
        <taxon>Eubacteriales</taxon>
        <taxon>Eubacteriaceae</taxon>
        <taxon>Acetobacterium</taxon>
    </lineage>
</organism>
<dbReference type="InterPro" id="IPR046484">
    <property type="entry name" value="DUF6577"/>
</dbReference>
<dbReference type="RefSeq" id="WP_148602646.1">
    <property type="nucleotide sequence ID" value="NZ_RXYB01000003.1"/>
</dbReference>
<name>A0ABR6WHQ7_9FIRM</name>
<evidence type="ECO:0000313" key="1">
    <source>
        <dbReference type="EMBL" id="MBC3795993.1"/>
    </source>
</evidence>
<evidence type="ECO:0000313" key="2">
    <source>
        <dbReference type="Proteomes" id="UP000653358"/>
    </source>
</evidence>
<reference evidence="1 2" key="1">
    <citation type="journal article" date="2020" name="mSystems">
        <title>Defining Genomic and Predicted Metabolic Features of the Acetobacterium Genus.</title>
        <authorList>
            <person name="Ross D.E."/>
            <person name="Marshall C.W."/>
            <person name="Gulliver D."/>
            <person name="May H.D."/>
            <person name="Norman R.S."/>
        </authorList>
    </citation>
    <scope>NUCLEOTIDE SEQUENCE [LARGE SCALE GENOMIC DNA]</scope>
    <source>
        <strain evidence="1 2">DSM 9173</strain>
    </source>
</reference>
<protein>
    <recommendedName>
        <fullName evidence="3">Transcriptional regulator</fullName>
    </recommendedName>
</protein>
<dbReference type="EMBL" id="WJBB01000002">
    <property type="protein sequence ID" value="MBC3795993.1"/>
    <property type="molecule type" value="Genomic_DNA"/>
</dbReference>
<accession>A0ABR6WHQ7</accession>
<proteinExistence type="predicted"/>
<comment type="caution">
    <text evidence="1">The sequence shown here is derived from an EMBL/GenBank/DDBJ whole genome shotgun (WGS) entry which is preliminary data.</text>
</comment>
<keyword evidence="2" id="KW-1185">Reference proteome</keyword>
<dbReference type="Proteomes" id="UP000653358">
    <property type="component" value="Unassembled WGS sequence"/>
</dbReference>
<dbReference type="Pfam" id="PF20217">
    <property type="entry name" value="DUF6577"/>
    <property type="match status" value="1"/>
</dbReference>
<gene>
    <name evidence="1" type="ORF">GH807_02860</name>
</gene>